<dbReference type="Pfam" id="PF14226">
    <property type="entry name" value="DIOX_N"/>
    <property type="match status" value="1"/>
</dbReference>
<dbReference type="InterPro" id="IPR027443">
    <property type="entry name" value="IPNS-like_sf"/>
</dbReference>
<dbReference type="PROSITE" id="PS51471">
    <property type="entry name" value="FE2OG_OXY"/>
    <property type="match status" value="1"/>
</dbReference>
<dbReference type="SUPFAM" id="SSF51197">
    <property type="entry name" value="Clavaminate synthase-like"/>
    <property type="match status" value="1"/>
</dbReference>
<keyword evidence="3 4" id="KW-0408">Iron</keyword>
<evidence type="ECO:0000256" key="1">
    <source>
        <dbReference type="ARBA" id="ARBA00008056"/>
    </source>
</evidence>
<dbReference type="EMBL" id="CAUOFW020000930">
    <property type="protein sequence ID" value="CAK9139048.1"/>
    <property type="molecule type" value="Genomic_DNA"/>
</dbReference>
<protein>
    <recommendedName>
        <fullName evidence="5">Fe2OG dioxygenase domain-containing protein</fullName>
    </recommendedName>
</protein>
<dbReference type="PANTHER" id="PTHR47991">
    <property type="entry name" value="OXOGLUTARATE/IRON-DEPENDENT DIOXYGENASE"/>
    <property type="match status" value="1"/>
</dbReference>
<keyword evidence="4" id="KW-0560">Oxidoreductase</keyword>
<dbReference type="InterPro" id="IPR026992">
    <property type="entry name" value="DIOX_N"/>
</dbReference>
<dbReference type="AlphaFoldDB" id="A0ABC8R8S6"/>
<dbReference type="GO" id="GO:0046872">
    <property type="term" value="F:metal ion binding"/>
    <property type="evidence" value="ECO:0007669"/>
    <property type="project" value="UniProtKB-KW"/>
</dbReference>
<comment type="similarity">
    <text evidence="1 4">Belongs to the iron/ascorbate-dependent oxidoreductase family.</text>
</comment>
<evidence type="ECO:0000256" key="3">
    <source>
        <dbReference type="ARBA" id="ARBA00023004"/>
    </source>
</evidence>
<organism evidence="6 7">
    <name type="scientific">Ilex paraguariensis</name>
    <name type="common">yerba mate</name>
    <dbReference type="NCBI Taxonomy" id="185542"/>
    <lineage>
        <taxon>Eukaryota</taxon>
        <taxon>Viridiplantae</taxon>
        <taxon>Streptophyta</taxon>
        <taxon>Embryophyta</taxon>
        <taxon>Tracheophyta</taxon>
        <taxon>Spermatophyta</taxon>
        <taxon>Magnoliopsida</taxon>
        <taxon>eudicotyledons</taxon>
        <taxon>Gunneridae</taxon>
        <taxon>Pentapetalae</taxon>
        <taxon>asterids</taxon>
        <taxon>campanulids</taxon>
        <taxon>Aquifoliales</taxon>
        <taxon>Aquifoliaceae</taxon>
        <taxon>Ilex</taxon>
    </lineage>
</organism>
<evidence type="ECO:0000256" key="2">
    <source>
        <dbReference type="ARBA" id="ARBA00022723"/>
    </source>
</evidence>
<dbReference type="GO" id="GO:0016705">
    <property type="term" value="F:oxidoreductase activity, acting on paired donors, with incorporation or reduction of molecular oxygen"/>
    <property type="evidence" value="ECO:0007669"/>
    <property type="project" value="UniProtKB-ARBA"/>
</dbReference>
<evidence type="ECO:0000256" key="4">
    <source>
        <dbReference type="RuleBase" id="RU003682"/>
    </source>
</evidence>
<comment type="caution">
    <text evidence="6">The sequence shown here is derived from an EMBL/GenBank/DDBJ whole genome shotgun (WGS) entry which is preliminary data.</text>
</comment>
<keyword evidence="2 4" id="KW-0479">Metal-binding</keyword>
<dbReference type="Gene3D" id="2.60.120.330">
    <property type="entry name" value="B-lactam Antibiotic, Isopenicillin N Synthase, Chain"/>
    <property type="match status" value="1"/>
</dbReference>
<evidence type="ECO:0000313" key="6">
    <source>
        <dbReference type="EMBL" id="CAK9139048.1"/>
    </source>
</evidence>
<name>A0ABC8R8S6_9AQUA</name>
<dbReference type="Proteomes" id="UP001642360">
    <property type="component" value="Unassembled WGS sequence"/>
</dbReference>
<accession>A0ABC8R8S6</accession>
<evidence type="ECO:0000259" key="5">
    <source>
        <dbReference type="PROSITE" id="PS51471"/>
    </source>
</evidence>
<reference evidence="6 7" key="1">
    <citation type="submission" date="2024-02" db="EMBL/GenBank/DDBJ databases">
        <authorList>
            <person name="Vignale AGUSTIN F."/>
            <person name="Sosa J E."/>
            <person name="Modenutti C."/>
        </authorList>
    </citation>
    <scope>NUCLEOTIDE SEQUENCE [LARGE SCALE GENOMIC DNA]</scope>
</reference>
<dbReference type="InterPro" id="IPR005123">
    <property type="entry name" value="Oxoglu/Fe-dep_dioxygenase_dom"/>
</dbReference>
<dbReference type="InterPro" id="IPR044861">
    <property type="entry name" value="IPNS-like_FE2OG_OXY"/>
</dbReference>
<keyword evidence="7" id="KW-1185">Reference proteome</keyword>
<dbReference type="InterPro" id="IPR050295">
    <property type="entry name" value="Plant_2OG-oxidoreductases"/>
</dbReference>
<evidence type="ECO:0000313" key="7">
    <source>
        <dbReference type="Proteomes" id="UP001642360"/>
    </source>
</evidence>
<proteinExistence type="inferred from homology"/>
<gene>
    <name evidence="6" type="ORF">ILEXP_LOCUS6402</name>
</gene>
<sequence length="388" mass="43639">MDPKSIRLGGSLEVPSVQELAREQLGTVPPRYVRPVQDHPIISDNSSLPQVPIIDLQSLLSGDSKDLELEKLHRACKEWSFFQLINHEVSSSLVDKLKIEIQEFFKLPVEEKKKFGQEPGDIEGFGQAFVVSEEQKLDWADMFYIVTLPTYLRKPQLLPKFPAPFSPWLENQPLKVSFVTHSLPAGRSITTLRDTMEAHSIEVKNLAMNILTFIAKALKMEVGDTRVLFEEGMQGMRINYYPPCPQPESVIGLTPHSDSGGLTILLQVSEIEGLQIKKDGIWIPVVPLPNAFTVNIGDILEIVTNGIYRSIEHRAVVNSKKERLSIAAFLSPKLDGDLGPAPSLINEQTPALFKRIGVADFFRGYYSRKLEGKSYLDIMRIEKDGQKY</sequence>
<dbReference type="Pfam" id="PF03171">
    <property type="entry name" value="2OG-FeII_Oxy"/>
    <property type="match status" value="1"/>
</dbReference>
<feature type="domain" description="Fe2OG dioxygenase" evidence="5">
    <location>
        <begin position="232"/>
        <end position="332"/>
    </location>
</feature>